<feature type="domain" description="Dipeptidylpeptidase IV N-terminal" evidence="4">
    <location>
        <begin position="183"/>
        <end position="469"/>
    </location>
</feature>
<evidence type="ECO:0000259" key="4">
    <source>
        <dbReference type="Pfam" id="PF00930"/>
    </source>
</evidence>
<sequence length="759" mass="85216">MTICASYYRLLTLASLFFVTARTQAQAPLMPYAPAAEEVAANYKSAAELDSLVRNKAYRLGVRPRWQADKKAFWYKNVLQDSVVEYVYVDAAQGRRQLAFDHAKLASGLSKATGRSISADKLPLTDIVFAKDAILVETGGKWYSCHPGSYECTPAASAPQASTESSNPGSRPRWERGDWGARNISPDKQWSVDIRDGNVWVKPANGEAFQYTNNGTKAAPYGEVRWSPDSRYFAICRIYPVEAAKVYYLLSSQPNTTRAELKFNDYAQPGDSNTIYAVYVGDVAGKTLRRADVDSSNDRPSIRWRKSDNRYFTFERADRGHQRFRIVEVDRETGNTRNIVEEKTNTFIYEQRIFTHYIEDKDEVIWSSEKDGYMHLYLVNAKAGTAKPITKGAWVVRNVDSVDTQKRQVWFRASGMNPGEDPYNVHYCRINFDGKGLVKLTAGNGHHTLTFSPDRSYYIDTYSRPDAPPVTELHQTSTGKLLTVLETADVSRLLATGLRLPEVFVAKARDGKTDIWGVVCRPRNFDPQKKYPVIENIYAGPQDAFVPKSFMTYSEMQSMAELGFIVVQMDGMGTANRSKAFHDVCWKNLADAGFPDRILWMKALAAKYPYVDVDRVGLYGTSAGGQNTVGGLLFHPEFYKAGVAACGCHDNRVDKQWWNEQWMGYPVGKHYEEQSNIVNAAKLQGNLLLIVGEADTNVPPESTYRLADALIKANKDFDFLVVPGMGHSDGGPYGRRKKRDFFVKTLLGAQPPVRNMASN</sequence>
<proteinExistence type="predicted"/>
<protein>
    <submittedName>
        <fullName evidence="5">S9 family peptidase</fullName>
    </submittedName>
</protein>
<dbReference type="SUPFAM" id="SSF82171">
    <property type="entry name" value="DPP6 N-terminal domain-like"/>
    <property type="match status" value="1"/>
</dbReference>
<organism evidence="5 6">
    <name type="scientific">Chitinophaga horti</name>
    <dbReference type="NCBI Taxonomy" id="2920382"/>
    <lineage>
        <taxon>Bacteria</taxon>
        <taxon>Pseudomonadati</taxon>
        <taxon>Bacteroidota</taxon>
        <taxon>Chitinophagia</taxon>
        <taxon>Chitinophagales</taxon>
        <taxon>Chitinophagaceae</taxon>
        <taxon>Chitinophaga</taxon>
    </lineage>
</organism>
<dbReference type="Pfam" id="PF00930">
    <property type="entry name" value="DPPIV_N"/>
    <property type="match status" value="1"/>
</dbReference>
<reference evidence="5" key="1">
    <citation type="submission" date="2022-10" db="EMBL/GenBank/DDBJ databases">
        <title>Chitinophaga sp. nov., isolated from soil.</title>
        <authorList>
            <person name="Jeon C.O."/>
        </authorList>
    </citation>
    <scope>NUCLEOTIDE SEQUENCE</scope>
    <source>
        <strain evidence="5">R8</strain>
    </source>
</reference>
<dbReference type="InterPro" id="IPR002469">
    <property type="entry name" value="Peptidase_S9B_N"/>
</dbReference>
<feature type="domain" description="Peptidase S9 prolyl oligopeptidase catalytic" evidence="3">
    <location>
        <begin position="554"/>
        <end position="737"/>
    </location>
</feature>
<keyword evidence="2" id="KW-0732">Signal</keyword>
<dbReference type="PANTHER" id="PTHR11731:SF118">
    <property type="entry name" value="BLR1971 PROTEIN"/>
    <property type="match status" value="1"/>
</dbReference>
<evidence type="ECO:0000256" key="2">
    <source>
        <dbReference type="SAM" id="SignalP"/>
    </source>
</evidence>
<name>A0ABY6J583_9BACT</name>
<dbReference type="InterPro" id="IPR050278">
    <property type="entry name" value="Serine_Prot_S9B/DPPIV"/>
</dbReference>
<dbReference type="Gene3D" id="2.140.10.30">
    <property type="entry name" value="Dipeptidylpeptidase IV, N-terminal domain"/>
    <property type="match status" value="1"/>
</dbReference>
<feature type="chain" id="PRO_5045583292" evidence="2">
    <location>
        <begin position="26"/>
        <end position="759"/>
    </location>
</feature>
<dbReference type="InterPro" id="IPR001375">
    <property type="entry name" value="Peptidase_S9_cat"/>
</dbReference>
<dbReference type="InterPro" id="IPR029058">
    <property type="entry name" value="AB_hydrolase_fold"/>
</dbReference>
<evidence type="ECO:0000313" key="6">
    <source>
        <dbReference type="Proteomes" id="UP001162741"/>
    </source>
</evidence>
<dbReference type="EMBL" id="CP107006">
    <property type="protein sequence ID" value="UYQ94836.1"/>
    <property type="molecule type" value="Genomic_DNA"/>
</dbReference>
<evidence type="ECO:0000256" key="1">
    <source>
        <dbReference type="SAM" id="MobiDB-lite"/>
    </source>
</evidence>
<feature type="region of interest" description="Disordered" evidence="1">
    <location>
        <begin position="154"/>
        <end position="184"/>
    </location>
</feature>
<dbReference type="Pfam" id="PF00326">
    <property type="entry name" value="Peptidase_S9"/>
    <property type="match status" value="1"/>
</dbReference>
<accession>A0ABY6J583</accession>
<feature type="signal peptide" evidence="2">
    <location>
        <begin position="1"/>
        <end position="25"/>
    </location>
</feature>
<evidence type="ECO:0000259" key="3">
    <source>
        <dbReference type="Pfam" id="PF00326"/>
    </source>
</evidence>
<feature type="compositionally biased region" description="Polar residues" evidence="1">
    <location>
        <begin position="159"/>
        <end position="169"/>
    </location>
</feature>
<dbReference type="SUPFAM" id="SSF53474">
    <property type="entry name" value="alpha/beta-Hydrolases"/>
    <property type="match status" value="1"/>
</dbReference>
<gene>
    <name evidence="5" type="ORF">MKQ68_06990</name>
</gene>
<keyword evidence="6" id="KW-1185">Reference proteome</keyword>
<dbReference type="RefSeq" id="WP_264282666.1">
    <property type="nucleotide sequence ID" value="NZ_CP107006.1"/>
</dbReference>
<dbReference type="PANTHER" id="PTHR11731">
    <property type="entry name" value="PROTEASE FAMILY S9B,C DIPEPTIDYL-PEPTIDASE IV-RELATED"/>
    <property type="match status" value="1"/>
</dbReference>
<evidence type="ECO:0000313" key="5">
    <source>
        <dbReference type="EMBL" id="UYQ94836.1"/>
    </source>
</evidence>
<dbReference type="Proteomes" id="UP001162741">
    <property type="component" value="Chromosome"/>
</dbReference>
<dbReference type="Gene3D" id="3.40.50.1820">
    <property type="entry name" value="alpha/beta hydrolase"/>
    <property type="match status" value="1"/>
</dbReference>